<dbReference type="InterPro" id="IPR035595">
    <property type="entry name" value="UDP_glycos_trans_CS"/>
</dbReference>
<keyword evidence="3 10" id="KW-0328">Glycosyltransferase</keyword>
<feature type="chain" id="PRO_5042670767" description="UDP-glucuronosyltransferase" evidence="11">
    <location>
        <begin position="17"/>
        <end position="517"/>
    </location>
</feature>
<dbReference type="FunFam" id="3.40.50.2000:FF:000038">
    <property type="entry name" value="UDP-GlucuronosylTransferase"/>
    <property type="match status" value="1"/>
</dbReference>
<comment type="similarity">
    <text evidence="2 10">Belongs to the UDP-glycosyltransferase family.</text>
</comment>
<evidence type="ECO:0000256" key="8">
    <source>
        <dbReference type="ARBA" id="ARBA00023136"/>
    </source>
</evidence>
<gene>
    <name evidence="12" type="ORF">PMAYCL1PPCAC_08081</name>
</gene>
<keyword evidence="6 11" id="KW-0732">Signal</keyword>
<dbReference type="PROSITE" id="PS00375">
    <property type="entry name" value="UDPGT"/>
    <property type="match status" value="1"/>
</dbReference>
<reference evidence="13" key="1">
    <citation type="submission" date="2022-10" db="EMBL/GenBank/DDBJ databases">
        <title>Genome assembly of Pristionchus species.</title>
        <authorList>
            <person name="Yoshida K."/>
            <person name="Sommer R.J."/>
        </authorList>
    </citation>
    <scope>NUCLEOTIDE SEQUENCE [LARGE SCALE GENOMIC DNA]</scope>
    <source>
        <strain evidence="13">RS5460</strain>
    </source>
</reference>
<dbReference type="AlphaFoldDB" id="A0AAN4ZEZ1"/>
<dbReference type="PANTHER" id="PTHR48043:SF23">
    <property type="entry name" value="UDP-GLUCURONOSYLTRANSFERASE"/>
    <property type="match status" value="1"/>
</dbReference>
<dbReference type="Pfam" id="PF00201">
    <property type="entry name" value="UDPGT"/>
    <property type="match status" value="1"/>
</dbReference>
<sequence>MRVALISLLLISLALSYKIMVYNIRYSHSHSNFLGNVADILVEAGHDVTSFIPEVSTTIADGTIKSKIVRVPPKASVQEKLKNMLSGCSYFELGDTVHLRMGTSLARVFEAQCAETLKRMDLIKQLRDEKFDVYIVENADMCGMALTELIKPKSIIMVGTAPLYGHQFDEVGAPQPLSVTPRNALNPFSMWSRLHNIYVEILTRYAYGQSRTNVLRLFREKFGDDFPDFVQITSHIAYCFTNTEPLIDVATPTISRVIPIGGLGAKEPKELDEYWLNILSVRPRAVLISFGSLVKSQTLVIEVKRSFLKVMAAFPSMTFIWKYEDLEDDFARNEASKVPNLVLSKWTPQNDLLNHPSVSAFITHGGMGSVMETVRRAVPALLIPLFADQHRNANGLVHNKLGKVHSKFELTGHASLIAKLKELLEDESYRSNVKRVSRMLASKPFSSREQLIKYTEFAAEFGPSEALRPQSQDMTLVAYHNLDIMALALLLLVVVVFVVVKISCFIVRKCSLKAKTE</sequence>
<dbReference type="PANTHER" id="PTHR48043">
    <property type="entry name" value="EG:EG0003.4 PROTEIN-RELATED"/>
    <property type="match status" value="1"/>
</dbReference>
<evidence type="ECO:0000256" key="9">
    <source>
        <dbReference type="ARBA" id="ARBA00047475"/>
    </source>
</evidence>
<keyword evidence="8 11" id="KW-0472">Membrane</keyword>
<dbReference type="EMBL" id="BTRK01000002">
    <property type="protein sequence ID" value="GMR37886.1"/>
    <property type="molecule type" value="Genomic_DNA"/>
</dbReference>
<name>A0AAN4ZEZ1_9BILA</name>
<dbReference type="InterPro" id="IPR002213">
    <property type="entry name" value="UDP_glucos_trans"/>
</dbReference>
<evidence type="ECO:0000256" key="7">
    <source>
        <dbReference type="ARBA" id="ARBA00022989"/>
    </source>
</evidence>
<evidence type="ECO:0000256" key="5">
    <source>
        <dbReference type="ARBA" id="ARBA00022692"/>
    </source>
</evidence>
<comment type="subcellular location">
    <subcellularLocation>
        <location evidence="1 11">Membrane</location>
        <topology evidence="1 11">Single-pass membrane protein</topology>
    </subcellularLocation>
</comment>
<dbReference type="InterPro" id="IPR050271">
    <property type="entry name" value="UDP-glycosyltransferase"/>
</dbReference>
<organism evidence="12 13">
    <name type="scientific">Pristionchus mayeri</name>
    <dbReference type="NCBI Taxonomy" id="1317129"/>
    <lineage>
        <taxon>Eukaryota</taxon>
        <taxon>Metazoa</taxon>
        <taxon>Ecdysozoa</taxon>
        <taxon>Nematoda</taxon>
        <taxon>Chromadorea</taxon>
        <taxon>Rhabditida</taxon>
        <taxon>Rhabditina</taxon>
        <taxon>Diplogasteromorpha</taxon>
        <taxon>Diplogasteroidea</taxon>
        <taxon>Neodiplogasteridae</taxon>
        <taxon>Pristionchus</taxon>
    </lineage>
</organism>
<dbReference type="GO" id="GO:0016020">
    <property type="term" value="C:membrane"/>
    <property type="evidence" value="ECO:0007669"/>
    <property type="project" value="UniProtKB-SubCell"/>
</dbReference>
<comment type="caution">
    <text evidence="12">The sequence shown here is derived from an EMBL/GenBank/DDBJ whole genome shotgun (WGS) entry which is preliminary data.</text>
</comment>
<dbReference type="SUPFAM" id="SSF53756">
    <property type="entry name" value="UDP-Glycosyltransferase/glycogen phosphorylase"/>
    <property type="match status" value="1"/>
</dbReference>
<dbReference type="Gene3D" id="3.40.50.2000">
    <property type="entry name" value="Glycogen Phosphorylase B"/>
    <property type="match status" value="1"/>
</dbReference>
<comment type="catalytic activity">
    <reaction evidence="9 11">
        <text>glucuronate acceptor + UDP-alpha-D-glucuronate = acceptor beta-D-glucuronoside + UDP + H(+)</text>
        <dbReference type="Rhea" id="RHEA:21032"/>
        <dbReference type="ChEBI" id="CHEBI:15378"/>
        <dbReference type="ChEBI" id="CHEBI:58052"/>
        <dbReference type="ChEBI" id="CHEBI:58223"/>
        <dbReference type="ChEBI" id="CHEBI:132367"/>
        <dbReference type="ChEBI" id="CHEBI:132368"/>
        <dbReference type="EC" id="2.4.1.17"/>
    </reaction>
</comment>
<keyword evidence="5 11" id="KW-0812">Transmembrane</keyword>
<accession>A0AAN4ZEZ1</accession>
<protein>
    <recommendedName>
        <fullName evidence="11">UDP-glucuronosyltransferase</fullName>
        <ecNumber evidence="11">2.4.1.17</ecNumber>
    </recommendedName>
</protein>
<feature type="signal peptide" evidence="11">
    <location>
        <begin position="1"/>
        <end position="16"/>
    </location>
</feature>
<keyword evidence="13" id="KW-1185">Reference proteome</keyword>
<dbReference type="EC" id="2.4.1.17" evidence="11"/>
<proteinExistence type="inferred from homology"/>
<evidence type="ECO:0000256" key="11">
    <source>
        <dbReference type="RuleBase" id="RU362059"/>
    </source>
</evidence>
<evidence type="ECO:0000256" key="10">
    <source>
        <dbReference type="RuleBase" id="RU003718"/>
    </source>
</evidence>
<dbReference type="CDD" id="cd03784">
    <property type="entry name" value="GT1_Gtf-like"/>
    <property type="match status" value="1"/>
</dbReference>
<evidence type="ECO:0000256" key="4">
    <source>
        <dbReference type="ARBA" id="ARBA00022679"/>
    </source>
</evidence>
<evidence type="ECO:0000256" key="6">
    <source>
        <dbReference type="ARBA" id="ARBA00022729"/>
    </source>
</evidence>
<dbReference type="GO" id="GO:0015020">
    <property type="term" value="F:glucuronosyltransferase activity"/>
    <property type="evidence" value="ECO:0007669"/>
    <property type="project" value="UniProtKB-EC"/>
</dbReference>
<evidence type="ECO:0000313" key="12">
    <source>
        <dbReference type="EMBL" id="GMR37886.1"/>
    </source>
</evidence>
<keyword evidence="7 11" id="KW-1133">Transmembrane helix</keyword>
<keyword evidence="4 10" id="KW-0808">Transferase</keyword>
<evidence type="ECO:0000256" key="2">
    <source>
        <dbReference type="ARBA" id="ARBA00009995"/>
    </source>
</evidence>
<evidence type="ECO:0000256" key="3">
    <source>
        <dbReference type="ARBA" id="ARBA00022676"/>
    </source>
</evidence>
<dbReference type="Proteomes" id="UP001328107">
    <property type="component" value="Unassembled WGS sequence"/>
</dbReference>
<evidence type="ECO:0000256" key="1">
    <source>
        <dbReference type="ARBA" id="ARBA00004167"/>
    </source>
</evidence>
<evidence type="ECO:0000313" key="13">
    <source>
        <dbReference type="Proteomes" id="UP001328107"/>
    </source>
</evidence>
<feature type="transmembrane region" description="Helical" evidence="11">
    <location>
        <begin position="484"/>
        <end position="507"/>
    </location>
</feature>